<protein>
    <submittedName>
        <fullName evidence="1">Uncharacterized protein</fullName>
    </submittedName>
</protein>
<proteinExistence type="predicted"/>
<feature type="non-terminal residue" evidence="1">
    <location>
        <position position="118"/>
    </location>
</feature>
<dbReference type="AlphaFoldDB" id="G9XFM0"/>
<sequence length="118" mass="13936">MEKKNKINKKDIINRKTKDTVFTDLFRNKKYLLQLYQDLHPEDLDTRQEDLQIITLENILVHSMYNDLGFIAKDKLLILVEAQSTQSVNIALRMLLYLSQTVKDYLQENGLNVHSKKQ</sequence>
<evidence type="ECO:0000313" key="2">
    <source>
        <dbReference type="Proteomes" id="UP000003379"/>
    </source>
</evidence>
<dbReference type="Proteomes" id="UP000003379">
    <property type="component" value="Unassembled WGS sequence"/>
</dbReference>
<dbReference type="HOGENOM" id="CLU_136706_0_0_9"/>
<organism evidence="1 2">
    <name type="scientific">Peptoanaerobacter stomatis</name>
    <dbReference type="NCBI Taxonomy" id="796937"/>
    <lineage>
        <taxon>Bacteria</taxon>
        <taxon>Bacillati</taxon>
        <taxon>Bacillota</taxon>
        <taxon>Clostridia</taxon>
        <taxon>Peptostreptococcales</taxon>
        <taxon>Filifactoraceae</taxon>
        <taxon>Peptoanaerobacter</taxon>
    </lineage>
</organism>
<evidence type="ECO:0000313" key="1">
    <source>
        <dbReference type="EMBL" id="EHL16353.1"/>
    </source>
</evidence>
<accession>G9XFM0</accession>
<comment type="caution">
    <text evidence="1">The sequence shown here is derived from an EMBL/GenBank/DDBJ whole genome shotgun (WGS) entry which is preliminary data.</text>
</comment>
<gene>
    <name evidence="1" type="ORF">HMPREF9628_02271</name>
</gene>
<name>G9XFM0_9FIRM</name>
<dbReference type="EMBL" id="AFZG01000077">
    <property type="protein sequence ID" value="EHL16353.1"/>
    <property type="molecule type" value="Genomic_DNA"/>
</dbReference>
<reference evidence="1 2" key="1">
    <citation type="submission" date="2011-08" db="EMBL/GenBank/DDBJ databases">
        <title>The Genome Sequence of Eubacteriaceae bacterium CM5.</title>
        <authorList>
            <consortium name="The Broad Institute Genome Sequencing Platform"/>
            <person name="Earl A."/>
            <person name="Ward D."/>
            <person name="Feldgarden M."/>
            <person name="Gevers D."/>
            <person name="Sizova M."/>
            <person name="Hazen A."/>
            <person name="Epstein S."/>
            <person name="Young S.K."/>
            <person name="Zeng Q."/>
            <person name="Gargeya S."/>
            <person name="Fitzgerald M."/>
            <person name="Haas B."/>
            <person name="Abouelleil A."/>
            <person name="Alvarado L."/>
            <person name="Arachchi H.M."/>
            <person name="Berlin A."/>
            <person name="Brown A."/>
            <person name="Chapman S.B."/>
            <person name="Chen Z."/>
            <person name="Dunbar C."/>
            <person name="Freedman E."/>
            <person name="Gearin G."/>
            <person name="Gellesch M."/>
            <person name="Goldberg J."/>
            <person name="Griggs A."/>
            <person name="Gujja S."/>
            <person name="Heiman D."/>
            <person name="Howarth C."/>
            <person name="Larson L."/>
            <person name="Lui A."/>
            <person name="MacDonald P.J.P."/>
            <person name="Montmayeur A."/>
            <person name="Murphy C."/>
            <person name="Neiman D."/>
            <person name="Pearson M."/>
            <person name="Priest M."/>
            <person name="Roberts A."/>
            <person name="Saif S."/>
            <person name="Shea T."/>
            <person name="Shenoy N."/>
            <person name="Sisk P."/>
            <person name="Stolte C."/>
            <person name="Sykes S."/>
            <person name="Wortman J."/>
            <person name="Nusbaum C."/>
            <person name="Birren B."/>
        </authorList>
    </citation>
    <scope>NUCLEOTIDE SEQUENCE [LARGE SCALE GENOMIC DNA]</scope>
    <source>
        <strain evidence="1 2">CM5</strain>
    </source>
</reference>